<protein>
    <submittedName>
        <fullName evidence="2">Uncharacterized protein</fullName>
    </submittedName>
</protein>
<keyword evidence="3" id="KW-1185">Reference proteome</keyword>
<sequence>MNIIERLRRKQIYHNVQRNVLTILLICAAMTGATVSIFILLDILLGFEI</sequence>
<feature type="transmembrane region" description="Helical" evidence="1">
    <location>
        <begin position="21"/>
        <end position="47"/>
    </location>
</feature>
<keyword evidence="1" id="KW-0812">Transmembrane</keyword>
<organism evidence="2 3">
    <name type="scientific">Nitrososphaera gargensis (strain Ga9.2)</name>
    <dbReference type="NCBI Taxonomy" id="1237085"/>
    <lineage>
        <taxon>Archaea</taxon>
        <taxon>Nitrososphaerota</taxon>
        <taxon>Nitrososphaeria</taxon>
        <taxon>Nitrososphaerales</taxon>
        <taxon>Nitrososphaeraceae</taxon>
        <taxon>Nitrososphaera</taxon>
    </lineage>
</organism>
<accession>K0IHE6</accession>
<proteinExistence type="predicted"/>
<dbReference type="InParanoid" id="K0IHE6"/>
<evidence type="ECO:0000313" key="2">
    <source>
        <dbReference type="EMBL" id="AFU59355.1"/>
    </source>
</evidence>
<dbReference type="AlphaFoldDB" id="K0IHE6"/>
<gene>
    <name evidence="2" type="ordered locus">Ngar_c24310</name>
</gene>
<keyword evidence="1" id="KW-1133">Transmembrane helix</keyword>
<dbReference type="HOGENOM" id="CLU_3130973_0_0_2"/>
<dbReference type="Proteomes" id="UP000008037">
    <property type="component" value="Chromosome"/>
</dbReference>
<dbReference type="PATRIC" id="fig|1237085.11.peg.2401"/>
<name>K0IHE6_NITGG</name>
<dbReference type="KEGG" id="nga:Ngar_c24310"/>
<reference evidence="2 3" key="1">
    <citation type="journal article" date="2012" name="Environ. Microbiol.">
        <title>The genome of the ammonia-oxidizing Candidatus Nitrososphaera gargensis: insights into metabolic versatility and environmental adaptations.</title>
        <authorList>
            <person name="Spang A."/>
            <person name="Poehlein A."/>
            <person name="Offre P."/>
            <person name="Zumbragel S."/>
            <person name="Haider S."/>
            <person name="Rychlik N."/>
            <person name="Nowka B."/>
            <person name="Schmeisser C."/>
            <person name="Lebedeva E.V."/>
            <person name="Rattei T."/>
            <person name="Bohm C."/>
            <person name="Schmid M."/>
            <person name="Galushko A."/>
            <person name="Hatzenpichler R."/>
            <person name="Weinmaier T."/>
            <person name="Daniel R."/>
            <person name="Schleper C."/>
            <person name="Spieck E."/>
            <person name="Streit W."/>
            <person name="Wagner M."/>
        </authorList>
    </citation>
    <scope>NUCLEOTIDE SEQUENCE [LARGE SCALE GENOMIC DNA]</scope>
    <source>
        <strain evidence="3">Ga9.2</strain>
    </source>
</reference>
<evidence type="ECO:0000313" key="3">
    <source>
        <dbReference type="Proteomes" id="UP000008037"/>
    </source>
</evidence>
<dbReference type="EMBL" id="CP002408">
    <property type="protein sequence ID" value="AFU59355.1"/>
    <property type="molecule type" value="Genomic_DNA"/>
</dbReference>
<keyword evidence="1" id="KW-0472">Membrane</keyword>
<dbReference type="BioCyc" id="CNIT1237085:G1324-2429-MONOMER"/>
<evidence type="ECO:0000256" key="1">
    <source>
        <dbReference type="SAM" id="Phobius"/>
    </source>
</evidence>